<evidence type="ECO:0000256" key="3">
    <source>
        <dbReference type="ARBA" id="ARBA00012748"/>
    </source>
</evidence>
<evidence type="ECO:0000259" key="9">
    <source>
        <dbReference type="Pfam" id="PF00155"/>
    </source>
</evidence>
<dbReference type="GO" id="GO:0004400">
    <property type="term" value="F:histidinol-phosphate transaminase activity"/>
    <property type="evidence" value="ECO:0007669"/>
    <property type="project" value="UniProtKB-EC"/>
</dbReference>
<proteinExistence type="predicted"/>
<name>A0A7Y3XAJ8_9GAMM</name>
<dbReference type="InterPro" id="IPR004839">
    <property type="entry name" value="Aminotransferase_I/II_large"/>
</dbReference>
<organism evidence="10 11">
    <name type="scientific">Vreelandella azerica</name>
    <dbReference type="NCBI Taxonomy" id="2732867"/>
    <lineage>
        <taxon>Bacteria</taxon>
        <taxon>Pseudomonadati</taxon>
        <taxon>Pseudomonadota</taxon>
        <taxon>Gammaproteobacteria</taxon>
        <taxon>Oceanospirillales</taxon>
        <taxon>Halomonadaceae</taxon>
        <taxon>Vreelandella</taxon>
    </lineage>
</organism>
<keyword evidence="4 10" id="KW-0032">Aminotransferase</keyword>
<sequence>MTTPGYPNHLDTNGPHGDGPTNPFPGVRVLERRLNREIPHQLGSNEGLDMPHRALREHFGDAMAAHVYSYGDSEALGIRSRLAEQKQIPLEAMLVDAGADSLLALSLRALTQIGDSVISTSGTYPTFAYFARGQGCRLVEVSYQQGPGLLAPDLEALAQAAQRENARLVYLANPDNPSGHVHSDEDVLALRQALPDNCWLLLDEAYHDFRKDAGGDFGRRVLSGVVRVRTLSKAHGLAGLRVGYAIAEPDTLAVMMKVRIHYAVSTLTQAAAEVVLDHPDEVLDHVNAVRQRRDQLAAHLAELGADVLPSATNFVGLRLPSAELAARIHQQLLEEGKLIARPADPALGHVLRITAVEDALVPGRLKTLEQALTAG</sequence>
<dbReference type="PANTHER" id="PTHR42885">
    <property type="entry name" value="HISTIDINOL-PHOSPHATE AMINOTRANSFERASE-RELATED"/>
    <property type="match status" value="1"/>
</dbReference>
<comment type="cofactor">
    <cofactor evidence="1">
        <name>pyridoxal 5'-phosphate</name>
        <dbReference type="ChEBI" id="CHEBI:597326"/>
    </cofactor>
</comment>
<keyword evidence="5 10" id="KW-0808">Transferase</keyword>
<keyword evidence="6" id="KW-0663">Pyridoxal phosphate</keyword>
<dbReference type="PANTHER" id="PTHR42885:SF2">
    <property type="entry name" value="HISTIDINOL-PHOSPHATE AMINOTRANSFERASE"/>
    <property type="match status" value="1"/>
</dbReference>
<dbReference type="SUPFAM" id="SSF53383">
    <property type="entry name" value="PLP-dependent transferases"/>
    <property type="match status" value="1"/>
</dbReference>
<comment type="catalytic activity">
    <reaction evidence="7">
        <text>L-histidinol phosphate + 2-oxoglutarate = 3-(imidazol-4-yl)-2-oxopropyl phosphate + L-glutamate</text>
        <dbReference type="Rhea" id="RHEA:23744"/>
        <dbReference type="ChEBI" id="CHEBI:16810"/>
        <dbReference type="ChEBI" id="CHEBI:29985"/>
        <dbReference type="ChEBI" id="CHEBI:57766"/>
        <dbReference type="ChEBI" id="CHEBI:57980"/>
        <dbReference type="EC" id="2.6.1.9"/>
    </reaction>
</comment>
<evidence type="ECO:0000256" key="2">
    <source>
        <dbReference type="ARBA" id="ARBA00005011"/>
    </source>
</evidence>
<evidence type="ECO:0000256" key="4">
    <source>
        <dbReference type="ARBA" id="ARBA00022576"/>
    </source>
</evidence>
<dbReference type="EMBL" id="JABFHI010000002">
    <property type="protein sequence ID" value="NOG31424.1"/>
    <property type="molecule type" value="Genomic_DNA"/>
</dbReference>
<feature type="region of interest" description="Disordered" evidence="8">
    <location>
        <begin position="1"/>
        <end position="26"/>
    </location>
</feature>
<evidence type="ECO:0000256" key="6">
    <source>
        <dbReference type="ARBA" id="ARBA00022898"/>
    </source>
</evidence>
<dbReference type="EC" id="2.6.1.9" evidence="3"/>
<evidence type="ECO:0000256" key="1">
    <source>
        <dbReference type="ARBA" id="ARBA00001933"/>
    </source>
</evidence>
<feature type="domain" description="Aminotransferase class I/classII large" evidence="9">
    <location>
        <begin position="42"/>
        <end position="357"/>
    </location>
</feature>
<dbReference type="Gene3D" id="3.40.640.10">
    <property type="entry name" value="Type I PLP-dependent aspartate aminotransferase-like (Major domain)"/>
    <property type="match status" value="1"/>
</dbReference>
<accession>A0A7Y3XAJ8</accession>
<dbReference type="Gene3D" id="3.90.1150.10">
    <property type="entry name" value="Aspartate Aminotransferase, domain 1"/>
    <property type="match status" value="1"/>
</dbReference>
<dbReference type="CDD" id="cd00609">
    <property type="entry name" value="AAT_like"/>
    <property type="match status" value="1"/>
</dbReference>
<keyword evidence="11" id="KW-1185">Reference proteome</keyword>
<evidence type="ECO:0000256" key="8">
    <source>
        <dbReference type="SAM" id="MobiDB-lite"/>
    </source>
</evidence>
<evidence type="ECO:0000256" key="5">
    <source>
        <dbReference type="ARBA" id="ARBA00022679"/>
    </source>
</evidence>
<dbReference type="Pfam" id="PF00155">
    <property type="entry name" value="Aminotran_1_2"/>
    <property type="match status" value="1"/>
</dbReference>
<reference evidence="10 11" key="1">
    <citation type="submission" date="2020-05" db="EMBL/GenBank/DDBJ databases">
        <authorList>
            <person name="Ruan W."/>
            <person name="Jeon C.O."/>
            <person name="Chun B.H."/>
        </authorList>
    </citation>
    <scope>NUCLEOTIDE SEQUENCE [LARGE SCALE GENOMIC DNA]</scope>
    <source>
        <strain evidence="10 11">TBZ9</strain>
    </source>
</reference>
<protein>
    <recommendedName>
        <fullName evidence="3">histidinol-phosphate transaminase</fullName>
        <ecNumber evidence="3">2.6.1.9</ecNumber>
    </recommendedName>
</protein>
<dbReference type="GO" id="GO:0030170">
    <property type="term" value="F:pyridoxal phosphate binding"/>
    <property type="evidence" value="ECO:0007669"/>
    <property type="project" value="InterPro"/>
</dbReference>
<dbReference type="InterPro" id="IPR015424">
    <property type="entry name" value="PyrdxlP-dep_Trfase"/>
</dbReference>
<dbReference type="AlphaFoldDB" id="A0A7Y3XAJ8"/>
<dbReference type="InterPro" id="IPR015422">
    <property type="entry name" value="PyrdxlP-dep_Trfase_small"/>
</dbReference>
<dbReference type="RefSeq" id="WP_171701877.1">
    <property type="nucleotide sequence ID" value="NZ_JABFHI010000002.1"/>
</dbReference>
<comment type="caution">
    <text evidence="10">The sequence shown here is derived from an EMBL/GenBank/DDBJ whole genome shotgun (WGS) entry which is preliminary data.</text>
</comment>
<dbReference type="InterPro" id="IPR015421">
    <property type="entry name" value="PyrdxlP-dep_Trfase_major"/>
</dbReference>
<gene>
    <name evidence="10" type="ORF">HLB35_05950</name>
</gene>
<evidence type="ECO:0000313" key="10">
    <source>
        <dbReference type="EMBL" id="NOG31424.1"/>
    </source>
</evidence>
<comment type="pathway">
    <text evidence="2">Amino-acid biosynthesis; L-histidine biosynthesis; L-histidine from 5-phospho-alpha-D-ribose 1-diphosphate: step 7/9.</text>
</comment>
<evidence type="ECO:0000256" key="7">
    <source>
        <dbReference type="ARBA" id="ARBA00047481"/>
    </source>
</evidence>
<dbReference type="Proteomes" id="UP000588806">
    <property type="component" value="Unassembled WGS sequence"/>
</dbReference>
<evidence type="ECO:0000313" key="11">
    <source>
        <dbReference type="Proteomes" id="UP000588806"/>
    </source>
</evidence>
<reference evidence="10 11" key="2">
    <citation type="submission" date="2020-06" db="EMBL/GenBank/DDBJ databases">
        <title>Halomonas songnenensis sp. nov., a moderately halophilic bacterium isolated from saline and alkaline soils.</title>
        <authorList>
            <person name="Jiang J."/>
            <person name="Pan Y."/>
        </authorList>
    </citation>
    <scope>NUCLEOTIDE SEQUENCE [LARGE SCALE GENOMIC DNA]</scope>
    <source>
        <strain evidence="10 11">TBZ9</strain>
    </source>
</reference>